<evidence type="ECO:0000256" key="2">
    <source>
        <dbReference type="ARBA" id="ARBA00022630"/>
    </source>
</evidence>
<dbReference type="InterPro" id="IPR001155">
    <property type="entry name" value="OxRdtase_FMN_N"/>
</dbReference>
<dbReference type="GO" id="GO:0010181">
    <property type="term" value="F:FMN binding"/>
    <property type="evidence" value="ECO:0007669"/>
    <property type="project" value="InterPro"/>
</dbReference>
<accession>A0A4P8XMB2</accession>
<dbReference type="Proteomes" id="UP000300879">
    <property type="component" value="Chromosome"/>
</dbReference>
<evidence type="ECO:0000313" key="7">
    <source>
        <dbReference type="EMBL" id="QCT02810.1"/>
    </source>
</evidence>
<dbReference type="PANTHER" id="PTHR43303">
    <property type="entry name" value="NADPH DEHYDROGENASE C23G7.10C-RELATED"/>
    <property type="match status" value="1"/>
</dbReference>
<dbReference type="Gene3D" id="3.20.20.70">
    <property type="entry name" value="Aldolase class I"/>
    <property type="match status" value="1"/>
</dbReference>
<proteinExistence type="predicted"/>
<feature type="domain" description="NADH:flavin oxidoreductase/NADH oxidase N-terminal" evidence="6">
    <location>
        <begin position="14"/>
        <end position="337"/>
    </location>
</feature>
<dbReference type="SUPFAM" id="SSF51395">
    <property type="entry name" value="FMN-linked oxidoreductases"/>
    <property type="match status" value="1"/>
</dbReference>
<name>A0A4P8XMB2_9BACL</name>
<dbReference type="GO" id="GO:0050661">
    <property type="term" value="F:NADP binding"/>
    <property type="evidence" value="ECO:0007669"/>
    <property type="project" value="InterPro"/>
</dbReference>
<evidence type="ECO:0000256" key="1">
    <source>
        <dbReference type="ARBA" id="ARBA00001917"/>
    </source>
</evidence>
<dbReference type="EMBL" id="CP040396">
    <property type="protein sequence ID" value="QCT02810.1"/>
    <property type="molecule type" value="Genomic_DNA"/>
</dbReference>
<gene>
    <name evidence="7" type="ORF">E6C60_2095</name>
</gene>
<dbReference type="GO" id="GO:0003959">
    <property type="term" value="F:NADPH dehydrogenase activity"/>
    <property type="evidence" value="ECO:0007669"/>
    <property type="project" value="InterPro"/>
</dbReference>
<reference evidence="7 8" key="1">
    <citation type="submission" date="2019-05" db="EMBL/GenBank/DDBJ databases">
        <authorList>
            <person name="Chen C."/>
        </authorList>
    </citation>
    <scope>NUCLEOTIDE SEQUENCE [LARGE SCALE GENOMIC DNA]</scope>
    <source>
        <strain evidence="7 8">HB172198</strain>
    </source>
</reference>
<keyword evidence="2" id="KW-0285">Flavoprotein</keyword>
<dbReference type="Pfam" id="PF00724">
    <property type="entry name" value="Oxidored_FMN"/>
    <property type="match status" value="1"/>
</dbReference>
<dbReference type="KEGG" id="palo:E6C60_2095"/>
<keyword evidence="4" id="KW-0521">NADP</keyword>
<dbReference type="PANTHER" id="PTHR43303:SF4">
    <property type="entry name" value="NADPH DEHYDROGENASE C23G7.10C-RELATED"/>
    <property type="match status" value="1"/>
</dbReference>
<evidence type="ECO:0000313" key="8">
    <source>
        <dbReference type="Proteomes" id="UP000300879"/>
    </source>
</evidence>
<comment type="cofactor">
    <cofactor evidence="1">
        <name>FMN</name>
        <dbReference type="ChEBI" id="CHEBI:58210"/>
    </cofactor>
</comment>
<keyword evidence="3" id="KW-0288">FMN</keyword>
<sequence length="354" mass="38672">MNYLSTEGMNVVADLFTPYSFHNLTLKNRIVMPPMCQYSVQAEDGKPNDWHFVHYVSRAVGGTGLIIVEMTAVEPDGRITNRDTGIWSDEHIPAYRRIVESVHTYGTKIGIQLGHAGRKAQDADPPAAPSNIPFSSTYKMPAAMSAEDIENVINSFREGARRAVEAGFDTVEIHGAHGYLIHQFHSPLSNEREDEFGQDYALFGERVVQAVKEVVPAGMPIMMRVSAMEYVDGGYGLDYCAEICQRYKAAGVDLFHVTSGGEGPIGSDGGPKAVPGYQVEMASALKQKLQVPVIAVGLLDEYQAAQDVVLSGKADLVAVGRGMLNDPYWALHASHALQGEQKVPKAYERGFPKK</sequence>
<protein>
    <submittedName>
        <fullName evidence="7">NADH:flavin oxidoreductase/NADH oxidase</fullName>
    </submittedName>
</protein>
<dbReference type="AlphaFoldDB" id="A0A4P8XMB2"/>
<evidence type="ECO:0000256" key="4">
    <source>
        <dbReference type="ARBA" id="ARBA00022857"/>
    </source>
</evidence>
<dbReference type="InterPro" id="IPR044152">
    <property type="entry name" value="YqjM-like"/>
</dbReference>
<evidence type="ECO:0000256" key="3">
    <source>
        <dbReference type="ARBA" id="ARBA00022643"/>
    </source>
</evidence>
<organism evidence="7 8">
    <name type="scientific">Paenibacillus algicola</name>
    <dbReference type="NCBI Taxonomy" id="2565926"/>
    <lineage>
        <taxon>Bacteria</taxon>
        <taxon>Bacillati</taxon>
        <taxon>Bacillota</taxon>
        <taxon>Bacilli</taxon>
        <taxon>Bacillales</taxon>
        <taxon>Paenibacillaceae</taxon>
        <taxon>Paenibacillus</taxon>
    </lineage>
</organism>
<evidence type="ECO:0000259" key="6">
    <source>
        <dbReference type="Pfam" id="PF00724"/>
    </source>
</evidence>
<evidence type="ECO:0000256" key="5">
    <source>
        <dbReference type="ARBA" id="ARBA00023002"/>
    </source>
</evidence>
<dbReference type="CDD" id="cd02932">
    <property type="entry name" value="OYE_YqiM_FMN"/>
    <property type="match status" value="1"/>
</dbReference>
<dbReference type="InterPro" id="IPR013785">
    <property type="entry name" value="Aldolase_TIM"/>
</dbReference>
<keyword evidence="8" id="KW-1185">Reference proteome</keyword>
<keyword evidence="5" id="KW-0560">Oxidoreductase</keyword>